<reference evidence="14 15" key="1">
    <citation type="journal article" date="2018" name="Front. Microbiol.">
        <title>Genome-Wide Analysis of Corynespora cassiicola Leaf Fall Disease Putative Effectors.</title>
        <authorList>
            <person name="Lopez D."/>
            <person name="Ribeiro S."/>
            <person name="Label P."/>
            <person name="Fumanal B."/>
            <person name="Venisse J.S."/>
            <person name="Kohler A."/>
            <person name="de Oliveira R.R."/>
            <person name="Labutti K."/>
            <person name="Lipzen A."/>
            <person name="Lail K."/>
            <person name="Bauer D."/>
            <person name="Ohm R.A."/>
            <person name="Barry K.W."/>
            <person name="Spatafora J."/>
            <person name="Grigoriev I.V."/>
            <person name="Martin F.M."/>
            <person name="Pujade-Renaud V."/>
        </authorList>
    </citation>
    <scope>NUCLEOTIDE SEQUENCE [LARGE SCALE GENOMIC DNA]</scope>
    <source>
        <strain evidence="14 15">Philippines</strain>
    </source>
</reference>
<proteinExistence type="inferred from homology"/>
<evidence type="ECO:0000256" key="6">
    <source>
        <dbReference type="ARBA" id="ARBA00022519"/>
    </source>
</evidence>
<keyword evidence="5" id="KW-1003">Cell membrane</keyword>
<evidence type="ECO:0000256" key="2">
    <source>
        <dbReference type="ARBA" id="ARBA00005001"/>
    </source>
</evidence>
<dbReference type="Proteomes" id="UP000240883">
    <property type="component" value="Unassembled WGS sequence"/>
</dbReference>
<organism evidence="14 15">
    <name type="scientific">Corynespora cassiicola Philippines</name>
    <dbReference type="NCBI Taxonomy" id="1448308"/>
    <lineage>
        <taxon>Eukaryota</taxon>
        <taxon>Fungi</taxon>
        <taxon>Dikarya</taxon>
        <taxon>Ascomycota</taxon>
        <taxon>Pezizomycotina</taxon>
        <taxon>Dothideomycetes</taxon>
        <taxon>Pleosporomycetidae</taxon>
        <taxon>Pleosporales</taxon>
        <taxon>Corynesporascaceae</taxon>
        <taxon>Corynespora</taxon>
    </lineage>
</organism>
<keyword evidence="10 12" id="KW-1133">Transmembrane helix</keyword>
<dbReference type="OrthoDB" id="3717264at2759"/>
<feature type="transmembrane region" description="Helical" evidence="12">
    <location>
        <begin position="401"/>
        <end position="419"/>
    </location>
</feature>
<dbReference type="InterPro" id="IPR029044">
    <property type="entry name" value="Nucleotide-diphossugar_trans"/>
</dbReference>
<evidence type="ECO:0000256" key="5">
    <source>
        <dbReference type="ARBA" id="ARBA00022475"/>
    </source>
</evidence>
<feature type="transmembrane region" description="Helical" evidence="12">
    <location>
        <begin position="485"/>
        <end position="507"/>
    </location>
</feature>
<protein>
    <recommendedName>
        <fullName evidence="4">Glucans biosynthesis glucosyltransferase H</fullName>
    </recommendedName>
</protein>
<dbReference type="Gene3D" id="3.90.550.10">
    <property type="entry name" value="Spore Coat Polysaccharide Biosynthesis Protein SpsA, Chain A"/>
    <property type="match status" value="1"/>
</dbReference>
<evidence type="ECO:0000256" key="12">
    <source>
        <dbReference type="SAM" id="Phobius"/>
    </source>
</evidence>
<evidence type="ECO:0000256" key="9">
    <source>
        <dbReference type="ARBA" id="ARBA00022692"/>
    </source>
</evidence>
<dbReference type="STRING" id="1448308.A0A2T2NTM5"/>
<comment type="pathway">
    <text evidence="2">Glycan metabolism; osmoregulated periplasmic glucan (OPG) biosynthesis.</text>
</comment>
<evidence type="ECO:0000256" key="8">
    <source>
        <dbReference type="ARBA" id="ARBA00022679"/>
    </source>
</evidence>
<comment type="subcellular location">
    <subcellularLocation>
        <location evidence="1">Cell inner membrane</location>
        <topology evidence="1">Multi-pass membrane protein</topology>
    </subcellularLocation>
</comment>
<feature type="domain" description="Glycosyltransferase 2-like" evidence="13">
    <location>
        <begin position="187"/>
        <end position="382"/>
    </location>
</feature>
<dbReference type="PANTHER" id="PTHR43867">
    <property type="entry name" value="CELLULOSE SYNTHASE CATALYTIC SUBUNIT A [UDP-FORMING]"/>
    <property type="match status" value="1"/>
</dbReference>
<evidence type="ECO:0000256" key="11">
    <source>
        <dbReference type="ARBA" id="ARBA00023136"/>
    </source>
</evidence>
<dbReference type="GO" id="GO:0005886">
    <property type="term" value="C:plasma membrane"/>
    <property type="evidence" value="ECO:0007669"/>
    <property type="project" value="UniProtKB-SubCell"/>
</dbReference>
<feature type="transmembrane region" description="Helical" evidence="12">
    <location>
        <begin position="513"/>
        <end position="531"/>
    </location>
</feature>
<gene>
    <name evidence="14" type="ORF">BS50DRAFT_490050</name>
</gene>
<evidence type="ECO:0000256" key="7">
    <source>
        <dbReference type="ARBA" id="ARBA00022676"/>
    </source>
</evidence>
<dbReference type="GO" id="GO:0016758">
    <property type="term" value="F:hexosyltransferase activity"/>
    <property type="evidence" value="ECO:0007669"/>
    <property type="project" value="TreeGrafter"/>
</dbReference>
<keyword evidence="7" id="KW-0328">Glycosyltransferase</keyword>
<accession>A0A2T2NTM5</accession>
<dbReference type="InterPro" id="IPR050321">
    <property type="entry name" value="Glycosyltr_2/OpgH_subfam"/>
</dbReference>
<keyword evidence="8" id="KW-0808">Transferase</keyword>
<comment type="similarity">
    <text evidence="3">Belongs to the glycosyltransferase 2 family. OpgH subfamily.</text>
</comment>
<evidence type="ECO:0000313" key="15">
    <source>
        <dbReference type="Proteomes" id="UP000240883"/>
    </source>
</evidence>
<sequence>MKRSFTPIPQTGMPGYQRHWLIMALCFGTQSLVLWSTYAMLTSGGIAFLEGSIMFATFVGTLHPASNFGSAIIGIIEPLPGLRSRTALIIFMRNEDPSLIFRRLLAMHQSLAQIGYLQHFRFVLLSDTSLAHVKCLEDEEFACIKDKLSTGTYKPCFYRRREKNVGYKGGNMHDYAENYSKDDEFFVPLDSDSVMGGDMLVRIVSSMEKYPQIGLIQPAFVCVPSVSAYARLQQFSSRYWMPVNYLGLSWWAHDCGLFWGHNAIIRTKVFREHCKLPIIPGKPPFGGYILGHDTIEAMLIRHAGYECRQLPVITSNSYEAYPPNLIEVLKRQTRWFQCAMQYLFFLKEPGLRPINRFQLARIISQHLGPVAWLVIIMAFLIRSRQEKAITANFHIGAFQQLLILVSNIFPRVAGVLAVVATPSEIQRYGGVFRFTIAVVMEFLFTSLMRASSALSITIFFCGLLFGKSISWDAQNRDQLGLSWRYTFRLFWVEILLGVGMICIIVTFDALRELRVFAISLLLVVPVTLLSASPQLGRIFTRLRLFTTPEENPVPPLVHEIVAHEILSCKNT</sequence>
<evidence type="ECO:0000256" key="4">
    <source>
        <dbReference type="ARBA" id="ARBA00020585"/>
    </source>
</evidence>
<dbReference type="PANTHER" id="PTHR43867:SF5">
    <property type="entry name" value="GLUCANS BIOSYNTHESIS GLUCOSYLTRANSFERASE H"/>
    <property type="match status" value="1"/>
</dbReference>
<dbReference type="NCBIfam" id="NF003962">
    <property type="entry name" value="PRK05454.2-5"/>
    <property type="match status" value="1"/>
</dbReference>
<feature type="transmembrane region" description="Helical" evidence="12">
    <location>
        <begin position="20"/>
        <end position="41"/>
    </location>
</feature>
<name>A0A2T2NTM5_CORCC</name>
<evidence type="ECO:0000256" key="1">
    <source>
        <dbReference type="ARBA" id="ARBA00004429"/>
    </source>
</evidence>
<dbReference type="EMBL" id="KZ678133">
    <property type="protein sequence ID" value="PSN68791.1"/>
    <property type="molecule type" value="Genomic_DNA"/>
</dbReference>
<feature type="transmembrane region" description="Helical" evidence="12">
    <location>
        <begin position="362"/>
        <end position="381"/>
    </location>
</feature>
<evidence type="ECO:0000259" key="13">
    <source>
        <dbReference type="Pfam" id="PF13632"/>
    </source>
</evidence>
<dbReference type="SUPFAM" id="SSF53448">
    <property type="entry name" value="Nucleotide-diphospho-sugar transferases"/>
    <property type="match status" value="1"/>
</dbReference>
<evidence type="ECO:0000256" key="10">
    <source>
        <dbReference type="ARBA" id="ARBA00022989"/>
    </source>
</evidence>
<keyword evidence="11 12" id="KW-0472">Membrane</keyword>
<keyword evidence="15" id="KW-1185">Reference proteome</keyword>
<dbReference type="InterPro" id="IPR001173">
    <property type="entry name" value="Glyco_trans_2-like"/>
</dbReference>
<keyword evidence="6" id="KW-0997">Cell inner membrane</keyword>
<evidence type="ECO:0000256" key="3">
    <source>
        <dbReference type="ARBA" id="ARBA00009337"/>
    </source>
</evidence>
<dbReference type="Pfam" id="PF13632">
    <property type="entry name" value="Glyco_trans_2_3"/>
    <property type="match status" value="1"/>
</dbReference>
<evidence type="ECO:0000313" key="14">
    <source>
        <dbReference type="EMBL" id="PSN68791.1"/>
    </source>
</evidence>
<dbReference type="AlphaFoldDB" id="A0A2T2NTM5"/>
<keyword evidence="9 12" id="KW-0812">Transmembrane</keyword>
<feature type="transmembrane region" description="Helical" evidence="12">
    <location>
        <begin position="454"/>
        <end position="473"/>
    </location>
</feature>